<feature type="signal peptide" evidence="1">
    <location>
        <begin position="1"/>
        <end position="24"/>
    </location>
</feature>
<reference evidence="3 4" key="1">
    <citation type="submission" date="2018-11" db="EMBL/GenBank/DDBJ databases">
        <title>Rufibacter latericius sp. nov., isolated from water in Baiyang Lake.</title>
        <authorList>
            <person name="Yang Y."/>
        </authorList>
    </citation>
    <scope>NUCLEOTIDE SEQUENCE [LARGE SCALE GENOMIC DNA]</scope>
    <source>
        <strain evidence="3 4">R-22-1c-1</strain>
    </source>
</reference>
<comment type="caution">
    <text evidence="3">The sequence shown here is derived from an EMBL/GenBank/DDBJ whole genome shotgun (WGS) entry which is preliminary data.</text>
</comment>
<name>A0A3M9MP49_9BACT</name>
<dbReference type="RefSeq" id="WP_123126981.1">
    <property type="nucleotide sequence ID" value="NZ_RJJD01000005.1"/>
</dbReference>
<dbReference type="GO" id="GO:0046872">
    <property type="term" value="F:metal ion binding"/>
    <property type="evidence" value="ECO:0007669"/>
    <property type="project" value="InterPro"/>
</dbReference>
<evidence type="ECO:0000313" key="3">
    <source>
        <dbReference type="EMBL" id="RNI26975.1"/>
    </source>
</evidence>
<evidence type="ECO:0000259" key="2">
    <source>
        <dbReference type="Pfam" id="PF01676"/>
    </source>
</evidence>
<dbReference type="EMBL" id="RJJD01000005">
    <property type="protein sequence ID" value="RNI26975.1"/>
    <property type="molecule type" value="Genomic_DNA"/>
</dbReference>
<gene>
    <name evidence="3" type="ORF">EFB08_10950</name>
</gene>
<sequence>MKRLLPKRFSFILGLLIIACFCQQSCTSTDEVSPPKLKEAYKTESVIIVVIDGPRFTETLGDSNHTYAPFLTKQFLTEGGIALTNFYNDGVTFTNPGHGTITTGYRQNVENSGKELPKNPSFFQAWRQQTKSPANSAWIIASKGKLEILANSSDSAWHNQYMPSTNCGTNSGSGYRSDLTTFEVAMKVLQTDHPKLMLINFKDPDVGGHTNNWSGYLQGIKRADSLVAELWTYLNKDKAYKDKVTLLVTNDHGRHLDGMADGFVSHGDGCEGCRHITLFAAGPDFKKNATIDTYYRQRDIAATVAELMRIEMVTEGEMMKELFRK</sequence>
<dbReference type="Pfam" id="PF01676">
    <property type="entry name" value="Metalloenzyme"/>
    <property type="match status" value="1"/>
</dbReference>
<dbReference type="InterPro" id="IPR017850">
    <property type="entry name" value="Alkaline_phosphatase_core_sf"/>
</dbReference>
<dbReference type="InterPro" id="IPR006124">
    <property type="entry name" value="Metalloenzyme"/>
</dbReference>
<evidence type="ECO:0000256" key="1">
    <source>
        <dbReference type="SAM" id="SignalP"/>
    </source>
</evidence>
<dbReference type="Proteomes" id="UP000272117">
    <property type="component" value="Unassembled WGS sequence"/>
</dbReference>
<proteinExistence type="predicted"/>
<feature type="domain" description="Metalloenzyme" evidence="2">
    <location>
        <begin position="176"/>
        <end position="308"/>
    </location>
</feature>
<dbReference type="OrthoDB" id="9791578at2"/>
<feature type="chain" id="PRO_5018314285" evidence="1">
    <location>
        <begin position="25"/>
        <end position="325"/>
    </location>
</feature>
<keyword evidence="4" id="KW-1185">Reference proteome</keyword>
<dbReference type="Gene3D" id="3.40.720.10">
    <property type="entry name" value="Alkaline Phosphatase, subunit A"/>
    <property type="match status" value="1"/>
</dbReference>
<dbReference type="AlphaFoldDB" id="A0A3M9MP49"/>
<protein>
    <submittedName>
        <fullName evidence="3">Sulfatase</fullName>
    </submittedName>
</protein>
<dbReference type="SUPFAM" id="SSF53649">
    <property type="entry name" value="Alkaline phosphatase-like"/>
    <property type="match status" value="1"/>
</dbReference>
<keyword evidence="1" id="KW-0732">Signal</keyword>
<evidence type="ECO:0000313" key="4">
    <source>
        <dbReference type="Proteomes" id="UP000272117"/>
    </source>
</evidence>
<dbReference type="PROSITE" id="PS51257">
    <property type="entry name" value="PROKAR_LIPOPROTEIN"/>
    <property type="match status" value="1"/>
</dbReference>
<dbReference type="PANTHER" id="PTHR10151">
    <property type="entry name" value="ECTONUCLEOTIDE PYROPHOSPHATASE/PHOSPHODIESTERASE"/>
    <property type="match status" value="1"/>
</dbReference>
<dbReference type="GO" id="GO:0016787">
    <property type="term" value="F:hydrolase activity"/>
    <property type="evidence" value="ECO:0007669"/>
    <property type="project" value="UniProtKB-ARBA"/>
</dbReference>
<accession>A0A3M9MP49</accession>
<organism evidence="3 4">
    <name type="scientific">Rufibacter latericius</name>
    <dbReference type="NCBI Taxonomy" id="2487040"/>
    <lineage>
        <taxon>Bacteria</taxon>
        <taxon>Pseudomonadati</taxon>
        <taxon>Bacteroidota</taxon>
        <taxon>Cytophagia</taxon>
        <taxon>Cytophagales</taxon>
        <taxon>Hymenobacteraceae</taxon>
        <taxon>Rufibacter</taxon>
    </lineage>
</organism>
<dbReference type="PANTHER" id="PTHR10151:SF120">
    <property type="entry name" value="BIS(5'-ADENOSYL)-TRIPHOSPHATASE"/>
    <property type="match status" value="1"/>
</dbReference>